<feature type="compositionally biased region" description="Basic and acidic residues" evidence="8">
    <location>
        <begin position="491"/>
        <end position="507"/>
    </location>
</feature>
<comment type="caution">
    <text evidence="11">The sequence shown here is derived from an EMBL/GenBank/DDBJ whole genome shotgun (WGS) entry which is preliminary data.</text>
</comment>
<dbReference type="InterPro" id="IPR013083">
    <property type="entry name" value="Znf_RING/FYVE/PHD"/>
</dbReference>
<feature type="compositionally biased region" description="Polar residues" evidence="8">
    <location>
        <begin position="1226"/>
        <end position="1248"/>
    </location>
</feature>
<keyword evidence="6" id="KW-0496">Mitochondrion</keyword>
<proteinExistence type="inferred from homology"/>
<feature type="region of interest" description="Disordered" evidence="8">
    <location>
        <begin position="1113"/>
        <end position="1321"/>
    </location>
</feature>
<feature type="compositionally biased region" description="Low complexity" evidence="8">
    <location>
        <begin position="1479"/>
        <end position="1530"/>
    </location>
</feature>
<evidence type="ECO:0000256" key="2">
    <source>
        <dbReference type="ARBA" id="ARBA00010901"/>
    </source>
</evidence>
<organism evidence="11 12">
    <name type="scientific">Dioszegia hungarica</name>
    <dbReference type="NCBI Taxonomy" id="4972"/>
    <lineage>
        <taxon>Eukaryota</taxon>
        <taxon>Fungi</taxon>
        <taxon>Dikarya</taxon>
        <taxon>Basidiomycota</taxon>
        <taxon>Agaricomycotina</taxon>
        <taxon>Tremellomycetes</taxon>
        <taxon>Tremellales</taxon>
        <taxon>Bulleribasidiaceae</taxon>
        <taxon>Dioszegia</taxon>
    </lineage>
</organism>
<gene>
    <name evidence="11" type="ORF">MKK02DRAFT_38282</name>
</gene>
<dbReference type="InterPro" id="IPR053238">
    <property type="entry name" value="RING-H2_zinc_finger"/>
</dbReference>
<keyword evidence="4 7" id="KW-0863">Zinc-finger</keyword>
<evidence type="ECO:0000256" key="6">
    <source>
        <dbReference type="ARBA" id="ARBA00023128"/>
    </source>
</evidence>
<feature type="compositionally biased region" description="Polar residues" evidence="8">
    <location>
        <begin position="709"/>
        <end position="727"/>
    </location>
</feature>
<feature type="compositionally biased region" description="Basic and acidic residues" evidence="8">
    <location>
        <begin position="468"/>
        <end position="477"/>
    </location>
</feature>
<dbReference type="GO" id="GO:0008270">
    <property type="term" value="F:zinc ion binding"/>
    <property type="evidence" value="ECO:0007669"/>
    <property type="project" value="UniProtKB-KW"/>
</dbReference>
<feature type="compositionally biased region" description="Basic residues" evidence="8">
    <location>
        <begin position="895"/>
        <end position="906"/>
    </location>
</feature>
<sequence length="1757" mass="183983">MIAARSIAVRRIALRAPMVISRSYAPDSRQEGATGSSKGFSQREQAEEGQYIRKREQEQLKKAQEEAKAAQAKADDLQKKFDASNTSPENETAAAIHLASELDGSTFKSSKSIVSAAKTAFNPLHIGGLVMNAGRGGGGGGEAGPSKRSGNTTGERKPKKKKAKDISRPSGSGPIPAPYLAIAPSPVSSLGRNALHDLVLPAANHLVLPSTFVRARSSANVPEAPAPGPVPASSRRGYAANLAAPPLIMPGGTSATPRIQELPAAPTRRRGDGRRRSEEGLRVLAQANQSMASLGALGRIMESDPTTQGEPVQRRRRRVVRADGGVREQPTVSTREEGRAIGLARGASMRRLSVWDGLPDSGEAPPPFVVPLPRPPGPAASPPLIDEDDPPPPFEARGRSPPPTWEQATGIAPLGPAVPVASAAATPQVTIETASRPTSIRSIPSSPGTQYASAQESQASGSEDEPSEQEREDRRLWNADISSGYSLVQRVQREEARKRSREVKEVGDTEGETEDVGSAASGDVAATAPARASPVLPGTSPAAPTEVAGPSPTPGTPSAPIMAIPEREVIAPTSPAPAPNPPAAEETSNTTAEPSSAESASTSPAAVIILAPAPRTTAPSVTSYPSAPASSVSAAPSRSSSIMRKSRRSTGLAALSAAPVSAPDSVNSTAGATPIAGPSSNVAVERPESVIRTRKRSAKGKSPSVAIATAQTSAVHTVPATASTSPADVQESQAETESSSAGRVAVDPVAASASLPPVSAAEQSQADTESPLVGRPTVETAAVSASQPALSAAEQSQADTYRTLTGRPAAVPVIGSPSSSPKLSPAEQSQADTYRALTGTSGPGQSSPRAPATPDPSESPRPPSRPSPDALASVREGTEESSSQVGSDVAIAPVPKRKLTRGKAIRRSSSGFGLPGAEAVTSPESPRRPLFADKRSDWRSTEDVHTTQGHTASPRVRPGHKKSSSSIAILRSPPQSAPDPSPSVLPPGRALGSSHTTFEVLPAPESPISPVLLPHREAALKRRELVTRSPEITMSAPSPTVEVPAPLVDLSDAHRHPPYRSPPPTISRDLYQLFDEPVAESSAQAAARMEQEQILRTIKRDRREWAVEEVRADDLEEDRAPTPSAKGKRIPPPPPPLRRNLISTTVGANLTPRRSIIRSADSPVTPRPIRQLSVGSQDRPPALPTRRPAPPPPQFGDAQEQEAPPLPPRPAPIYRPLNDRRESGFSVDTGSSLSDSRTTPILHSTSASPRRPKGPRPPPPPPRWARIIMPLNDVKAPLRPSSERSQSDRAGSPVTPARMGRRSTSEQDMRSSSGGTPVRSPIEYTDLDVLVSRLEGSGREYEGFSQITAFLGPGKSLAATPEALSTLLPGLISVDSRRVTGQGKVKLKLSLLGVRVTKCPICLGQFKKDEQGVLLPECGHVSHEECATKWFREDSKLAKTSPYILLLNLLLVLLATLGFASTLYTTPFFFTTMPSDPAAKTSSSSSRPSSSSSAPKTSSSSSSSSAPKTSSSSSSSSAKPSSSSSSKPAPNGDAKPPQPTPVISANAWMSFFLFCCLVLIILQAPLGLGGAGGASTIFGLPALPWGTAAAPFGGMTMGGMPGCTGMVAGLVPWCPAPMTPGPMMAYAQPMPVAQPVQYAPPPIIIEAQPQIQRQREHQMGGQGQIATAGGGAGWSWYANPDGSNGEYRRDRDSQYRQVQYQRPGVQLQVTHGRPYPQQPQYQQQVPPAAVGLANLENAFYPLLIGAIALLVIFDYAS</sequence>
<feature type="region of interest" description="Disordered" evidence="8">
    <location>
        <begin position="356"/>
        <end position="991"/>
    </location>
</feature>
<feature type="compositionally biased region" description="Low complexity" evidence="8">
    <location>
        <begin position="583"/>
        <end position="606"/>
    </location>
</feature>
<feature type="compositionally biased region" description="Pro residues" evidence="8">
    <location>
        <begin position="975"/>
        <end position="985"/>
    </location>
</feature>
<feature type="compositionally biased region" description="Pro residues" evidence="8">
    <location>
        <begin position="1204"/>
        <end position="1213"/>
    </location>
</feature>
<feature type="region of interest" description="Disordered" evidence="8">
    <location>
        <begin position="23"/>
        <end position="89"/>
    </location>
</feature>
<dbReference type="InterPro" id="IPR007648">
    <property type="entry name" value="ATPase_inhibitor_mt"/>
</dbReference>
<dbReference type="PANTHER" id="PTHR14155">
    <property type="entry name" value="RING FINGER DOMAIN-CONTAINING"/>
    <property type="match status" value="1"/>
</dbReference>
<keyword evidence="9" id="KW-1133">Transmembrane helix</keyword>
<accession>A0AA38H762</accession>
<keyword evidence="9" id="KW-0812">Transmembrane</keyword>
<feature type="compositionally biased region" description="Polar residues" evidence="8">
    <location>
        <begin position="816"/>
        <end position="848"/>
    </location>
</feature>
<feature type="compositionally biased region" description="Polar residues" evidence="8">
    <location>
        <begin position="783"/>
        <end position="803"/>
    </location>
</feature>
<dbReference type="Pfam" id="PF13639">
    <property type="entry name" value="zf-RING_2"/>
    <property type="match status" value="1"/>
</dbReference>
<keyword evidence="12" id="KW-1185">Reference proteome</keyword>
<feature type="transmembrane region" description="Helical" evidence="9">
    <location>
        <begin position="1545"/>
        <end position="1566"/>
    </location>
</feature>
<dbReference type="SUPFAM" id="SSF57850">
    <property type="entry name" value="RING/U-box"/>
    <property type="match status" value="1"/>
</dbReference>
<evidence type="ECO:0000259" key="10">
    <source>
        <dbReference type="PROSITE" id="PS50089"/>
    </source>
</evidence>
<dbReference type="EMBL" id="JAKWFO010000008">
    <property type="protein sequence ID" value="KAI9633624.1"/>
    <property type="molecule type" value="Genomic_DNA"/>
</dbReference>
<feature type="compositionally biased region" description="Basic and acidic residues" evidence="8">
    <location>
        <begin position="925"/>
        <end position="945"/>
    </location>
</feature>
<feature type="region of interest" description="Disordered" evidence="8">
    <location>
        <begin position="248"/>
        <end position="277"/>
    </location>
</feature>
<keyword evidence="5" id="KW-0862">Zinc</keyword>
<evidence type="ECO:0000256" key="9">
    <source>
        <dbReference type="SAM" id="Phobius"/>
    </source>
</evidence>
<keyword evidence="9" id="KW-0472">Membrane</keyword>
<name>A0AA38H762_9TREE</name>
<feature type="region of interest" description="Disordered" evidence="8">
    <location>
        <begin position="136"/>
        <end position="177"/>
    </location>
</feature>
<comment type="similarity">
    <text evidence="2">Belongs to the ATPase inhibitor family.</text>
</comment>
<feature type="compositionally biased region" description="Pro residues" evidence="8">
    <location>
        <begin position="851"/>
        <end position="866"/>
    </location>
</feature>
<evidence type="ECO:0000313" key="11">
    <source>
        <dbReference type="EMBL" id="KAI9633624.1"/>
    </source>
</evidence>
<dbReference type="InterPro" id="IPR001841">
    <property type="entry name" value="Znf_RING"/>
</dbReference>
<feature type="transmembrane region" description="Helical" evidence="9">
    <location>
        <begin position="1443"/>
        <end position="1464"/>
    </location>
</feature>
<feature type="compositionally biased region" description="Low complexity" evidence="8">
    <location>
        <begin position="616"/>
        <end position="643"/>
    </location>
</feature>
<reference evidence="11" key="1">
    <citation type="journal article" date="2022" name="G3 (Bethesda)">
        <title>High quality genome of the basidiomycete yeast Dioszegia hungarica PDD-24b-2 isolated from cloud water.</title>
        <authorList>
            <person name="Jarrige D."/>
            <person name="Haridas S."/>
            <person name="Bleykasten-Grosshans C."/>
            <person name="Joly M."/>
            <person name="Nadalig T."/>
            <person name="Sancelme M."/>
            <person name="Vuilleumier S."/>
            <person name="Grigoriev I.V."/>
            <person name="Amato P."/>
            <person name="Bringel F."/>
        </authorList>
    </citation>
    <scope>NUCLEOTIDE SEQUENCE</scope>
    <source>
        <strain evidence="11">PDD-24b-2</strain>
    </source>
</reference>
<dbReference type="Pfam" id="PF04568">
    <property type="entry name" value="IATP"/>
    <property type="match status" value="1"/>
</dbReference>
<feature type="compositionally biased region" description="Pro residues" evidence="8">
    <location>
        <begin position="364"/>
        <end position="381"/>
    </location>
</feature>
<keyword evidence="3" id="KW-0479">Metal-binding</keyword>
<dbReference type="GeneID" id="77729233"/>
<feature type="compositionally biased region" description="Low complexity" evidence="8">
    <location>
        <begin position="412"/>
        <end position="461"/>
    </location>
</feature>
<evidence type="ECO:0000256" key="1">
    <source>
        <dbReference type="ARBA" id="ARBA00004173"/>
    </source>
</evidence>
<dbReference type="GO" id="GO:0005739">
    <property type="term" value="C:mitochondrion"/>
    <property type="evidence" value="ECO:0007669"/>
    <property type="project" value="UniProtKB-SubCell"/>
</dbReference>
<feature type="region of interest" description="Disordered" evidence="8">
    <location>
        <begin position="1479"/>
        <end position="1538"/>
    </location>
</feature>
<comment type="subcellular location">
    <subcellularLocation>
        <location evidence="1">Mitochondrion</location>
    </subcellularLocation>
</comment>
<evidence type="ECO:0000256" key="4">
    <source>
        <dbReference type="ARBA" id="ARBA00022771"/>
    </source>
</evidence>
<feature type="domain" description="RING-type" evidence="10">
    <location>
        <begin position="1399"/>
        <end position="1442"/>
    </location>
</feature>
<dbReference type="GO" id="GO:0042030">
    <property type="term" value="F:ATPase inhibitor activity"/>
    <property type="evidence" value="ECO:0007669"/>
    <property type="project" value="InterPro"/>
</dbReference>
<feature type="transmembrane region" description="Helical" evidence="9">
    <location>
        <begin position="1738"/>
        <end position="1756"/>
    </location>
</feature>
<feature type="compositionally biased region" description="Low complexity" evidence="8">
    <location>
        <begin position="730"/>
        <end position="761"/>
    </location>
</feature>
<protein>
    <recommendedName>
        <fullName evidence="10">RING-type domain-containing protein</fullName>
    </recommendedName>
</protein>
<feature type="compositionally biased region" description="Low complexity" evidence="8">
    <location>
        <begin position="652"/>
        <end position="666"/>
    </location>
</feature>
<dbReference type="PROSITE" id="PS50089">
    <property type="entry name" value="ZF_RING_2"/>
    <property type="match status" value="1"/>
</dbReference>
<dbReference type="RefSeq" id="XP_052943401.1">
    <property type="nucleotide sequence ID" value="XM_053090028.1"/>
</dbReference>
<dbReference type="Proteomes" id="UP001164286">
    <property type="component" value="Unassembled WGS sequence"/>
</dbReference>
<evidence type="ECO:0000256" key="5">
    <source>
        <dbReference type="ARBA" id="ARBA00022833"/>
    </source>
</evidence>
<feature type="compositionally biased region" description="Pro residues" evidence="8">
    <location>
        <begin position="1181"/>
        <end position="1194"/>
    </location>
</feature>
<feature type="compositionally biased region" description="Polar residues" evidence="8">
    <location>
        <begin position="31"/>
        <end position="43"/>
    </location>
</feature>
<evidence type="ECO:0000256" key="3">
    <source>
        <dbReference type="ARBA" id="ARBA00022723"/>
    </source>
</evidence>
<evidence type="ECO:0000313" key="12">
    <source>
        <dbReference type="Proteomes" id="UP001164286"/>
    </source>
</evidence>
<dbReference type="Gene3D" id="3.30.40.10">
    <property type="entry name" value="Zinc/RING finger domain, C3HC4 (zinc finger)"/>
    <property type="match status" value="1"/>
</dbReference>
<dbReference type="PANTHER" id="PTHR14155:SF627">
    <property type="entry name" value="OS06G0192800 PROTEIN"/>
    <property type="match status" value="1"/>
</dbReference>
<evidence type="ECO:0000256" key="8">
    <source>
        <dbReference type="SAM" id="MobiDB-lite"/>
    </source>
</evidence>
<evidence type="ECO:0000256" key="7">
    <source>
        <dbReference type="PROSITE-ProRule" id="PRU00175"/>
    </source>
</evidence>
<feature type="compositionally biased region" description="Basic and acidic residues" evidence="8">
    <location>
        <begin position="44"/>
        <end position="82"/>
    </location>
</feature>